<evidence type="ECO:0000313" key="2">
    <source>
        <dbReference type="Proteomes" id="UP000234145"/>
    </source>
</evidence>
<organism evidence="1 2">
    <name type="scientific">Candidatus Desantisbacteria bacterium CG_4_10_14_0_8_um_filter_39_17</name>
    <dbReference type="NCBI Taxonomy" id="1974542"/>
    <lineage>
        <taxon>Bacteria</taxon>
        <taxon>Candidatus Desantisiibacteriota</taxon>
    </lineage>
</organism>
<dbReference type="Proteomes" id="UP000234145">
    <property type="component" value="Unassembled WGS sequence"/>
</dbReference>
<dbReference type="EMBL" id="PFMS01000034">
    <property type="protein sequence ID" value="PIZ16820.1"/>
    <property type="molecule type" value="Genomic_DNA"/>
</dbReference>
<gene>
    <name evidence="1" type="ORF">COY51_01810</name>
</gene>
<protein>
    <submittedName>
        <fullName evidence="1">Uncharacterized protein</fullName>
    </submittedName>
</protein>
<accession>A0A2H9PDW6</accession>
<reference evidence="2" key="1">
    <citation type="submission" date="2017-09" db="EMBL/GenBank/DDBJ databases">
        <title>Depth-based differentiation of microbial function through sediment-hosted aquifers and enrichment of novel symbionts in the deep terrestrial subsurface.</title>
        <authorList>
            <person name="Probst A.J."/>
            <person name="Ladd B."/>
            <person name="Jarett J.K."/>
            <person name="Geller-Mcgrath D.E."/>
            <person name="Sieber C.M.K."/>
            <person name="Emerson J.B."/>
            <person name="Anantharaman K."/>
            <person name="Thomas B.C."/>
            <person name="Malmstrom R."/>
            <person name="Stieglmeier M."/>
            <person name="Klingl A."/>
            <person name="Woyke T."/>
            <person name="Ryan C.M."/>
            <person name="Banfield J.F."/>
        </authorList>
    </citation>
    <scope>NUCLEOTIDE SEQUENCE [LARGE SCALE GENOMIC DNA]</scope>
</reference>
<proteinExistence type="predicted"/>
<dbReference type="AlphaFoldDB" id="A0A2H9PDW6"/>
<feature type="non-terminal residue" evidence="1">
    <location>
        <position position="1"/>
    </location>
</feature>
<name>A0A2H9PDW6_9BACT</name>
<sequence>LQEYYNDNRRISQEGLPTLFPEEPIINTPSKAYIALSGKWDEIEEQIQCLCEEMDFYCSKKLKKELKKFLDKFYTFNQLAYRYICCDTVELEAWEDEKKKIYKEYLDFRAFLKEDLFKS</sequence>
<comment type="caution">
    <text evidence="1">The sequence shown here is derived from an EMBL/GenBank/DDBJ whole genome shotgun (WGS) entry which is preliminary data.</text>
</comment>
<evidence type="ECO:0000313" key="1">
    <source>
        <dbReference type="EMBL" id="PIZ16820.1"/>
    </source>
</evidence>